<proteinExistence type="predicted"/>
<keyword evidence="2" id="KW-0472">Membrane</keyword>
<protein>
    <submittedName>
        <fullName evidence="3">Uncharacterized protein</fullName>
    </submittedName>
</protein>
<dbReference type="GO" id="GO:0030133">
    <property type="term" value="C:transport vesicle"/>
    <property type="evidence" value="ECO:0007669"/>
    <property type="project" value="InterPro"/>
</dbReference>
<feature type="transmembrane region" description="Helical" evidence="2">
    <location>
        <begin position="130"/>
        <end position="156"/>
    </location>
</feature>
<feature type="region of interest" description="Disordered" evidence="1">
    <location>
        <begin position="1"/>
        <end position="70"/>
    </location>
</feature>
<keyword evidence="4" id="KW-1185">Reference proteome</keyword>
<dbReference type="GO" id="GO:0043005">
    <property type="term" value="C:neuron projection"/>
    <property type="evidence" value="ECO:0007669"/>
    <property type="project" value="TreeGrafter"/>
</dbReference>
<keyword evidence="2" id="KW-1133">Transmembrane helix</keyword>
<gene>
    <name evidence="3" type="ORF">NP493_109g07017</name>
</gene>
<evidence type="ECO:0000313" key="4">
    <source>
        <dbReference type="Proteomes" id="UP001209878"/>
    </source>
</evidence>
<dbReference type="Proteomes" id="UP001209878">
    <property type="component" value="Unassembled WGS sequence"/>
</dbReference>
<accession>A0AAD9UH51</accession>
<dbReference type="Pfam" id="PF14927">
    <property type="entry name" value="Neurensin"/>
    <property type="match status" value="1"/>
</dbReference>
<dbReference type="EMBL" id="JAODUO010000109">
    <property type="protein sequence ID" value="KAK2189338.1"/>
    <property type="molecule type" value="Genomic_DNA"/>
</dbReference>
<evidence type="ECO:0000256" key="1">
    <source>
        <dbReference type="SAM" id="MobiDB-lite"/>
    </source>
</evidence>
<dbReference type="PANTHER" id="PTHR14796:SF3">
    <property type="entry name" value="NEURENSIN 1-LIKE-RELATED"/>
    <property type="match status" value="1"/>
</dbReference>
<comment type="caution">
    <text evidence="3">The sequence shown here is derived from an EMBL/GenBank/DDBJ whole genome shotgun (WGS) entry which is preliminary data.</text>
</comment>
<dbReference type="GO" id="GO:0007399">
    <property type="term" value="P:nervous system development"/>
    <property type="evidence" value="ECO:0007669"/>
    <property type="project" value="TreeGrafter"/>
</dbReference>
<dbReference type="PANTHER" id="PTHR14796">
    <property type="entry name" value="NEURENSIN 1-RELATED"/>
    <property type="match status" value="1"/>
</dbReference>
<name>A0AAD9UH51_RIDPI</name>
<dbReference type="AlphaFoldDB" id="A0AAD9UH51"/>
<organism evidence="3 4">
    <name type="scientific">Ridgeia piscesae</name>
    <name type="common">Tubeworm</name>
    <dbReference type="NCBI Taxonomy" id="27915"/>
    <lineage>
        <taxon>Eukaryota</taxon>
        <taxon>Metazoa</taxon>
        <taxon>Spiralia</taxon>
        <taxon>Lophotrochozoa</taxon>
        <taxon>Annelida</taxon>
        <taxon>Polychaeta</taxon>
        <taxon>Sedentaria</taxon>
        <taxon>Canalipalpata</taxon>
        <taxon>Sabellida</taxon>
        <taxon>Siboglinidae</taxon>
        <taxon>Ridgeia</taxon>
    </lineage>
</organism>
<feature type="compositionally biased region" description="Basic and acidic residues" evidence="1">
    <location>
        <begin position="56"/>
        <end position="70"/>
    </location>
</feature>
<feature type="region of interest" description="Disordered" evidence="1">
    <location>
        <begin position="250"/>
        <end position="275"/>
    </location>
</feature>
<sequence length="275" mass="29728">MTDQSGDVGGGVKLTDDVSITRGQESGREGTASGGQQQRPGAGVGAAKRERLKRSVSMEKVDEETERQAVDAEATGSVRGCADYFGVKSYLHNFYETHVYKDPDIYEDDAGRYLLAANGSRRHRCAAAAVWWKVFVWIGANFLVFGVVGVLVGYLVPQRPVFIGAIADNVEVIDRGAVSFNFNLDVCKLVGLVLFCVGGLTLTVALIFPSFLDHYCGEDERRLDGSFKVCIDNDTPPTCPMELSVPATGKISSVQPERKPEESMAASGDAVSYQN</sequence>
<evidence type="ECO:0000256" key="2">
    <source>
        <dbReference type="SAM" id="Phobius"/>
    </source>
</evidence>
<dbReference type="GO" id="GO:0043025">
    <property type="term" value="C:neuronal cell body"/>
    <property type="evidence" value="ECO:0007669"/>
    <property type="project" value="TreeGrafter"/>
</dbReference>
<feature type="transmembrane region" description="Helical" evidence="2">
    <location>
        <begin position="189"/>
        <end position="212"/>
    </location>
</feature>
<dbReference type="InterPro" id="IPR024883">
    <property type="entry name" value="Neurensin"/>
</dbReference>
<reference evidence="3" key="1">
    <citation type="journal article" date="2023" name="Mol. Biol. Evol.">
        <title>Third-Generation Sequencing Reveals the Adaptive Role of the Epigenome in Three Deep-Sea Polychaetes.</title>
        <authorList>
            <person name="Perez M."/>
            <person name="Aroh O."/>
            <person name="Sun Y."/>
            <person name="Lan Y."/>
            <person name="Juniper S.K."/>
            <person name="Young C.R."/>
            <person name="Angers B."/>
            <person name="Qian P.Y."/>
        </authorList>
    </citation>
    <scope>NUCLEOTIDE SEQUENCE</scope>
    <source>
        <strain evidence="3">R07B-5</strain>
    </source>
</reference>
<keyword evidence="2" id="KW-0812">Transmembrane</keyword>
<evidence type="ECO:0000313" key="3">
    <source>
        <dbReference type="EMBL" id="KAK2189338.1"/>
    </source>
</evidence>